<feature type="transmembrane region" description="Helical" evidence="1">
    <location>
        <begin position="61"/>
        <end position="80"/>
    </location>
</feature>
<evidence type="ECO:0008006" key="4">
    <source>
        <dbReference type="Google" id="ProtNLM"/>
    </source>
</evidence>
<name>F7ZKH9_ROSLO</name>
<dbReference type="AlphaFoldDB" id="F7ZKH9"/>
<gene>
    <name evidence="2" type="ordered locus">RLO149_c032380</name>
</gene>
<dbReference type="KEGG" id="rli:RLO149_c032380"/>
<dbReference type="EMBL" id="CP002623">
    <property type="protein sequence ID" value="AEI95193.1"/>
    <property type="molecule type" value="Genomic_DNA"/>
</dbReference>
<evidence type="ECO:0000313" key="2">
    <source>
        <dbReference type="EMBL" id="AEI95193.1"/>
    </source>
</evidence>
<sequence length="120" mass="13612">MRIHPVLCWAAIAECVLWRGGERRHCRCAMMSVCHETVGPTQIVNFLDLDLAYEKRPITTAIMVLGSHFLFALLGVWSMSAFPNHAISIANAFGWVWLAWAIISVVGTVRYLEKLIERKK</sequence>
<reference evidence="2 3" key="1">
    <citation type="journal article" date="2011" name="BMC Genomics">
        <title>Comparative genome analysis and genome-guided physiological analysis of Roseobacter litoralis.</title>
        <authorList>
            <person name="Kalhoefer D."/>
            <person name="Thole S."/>
            <person name="Voget S."/>
            <person name="Lehmann R."/>
            <person name="Liesegang H."/>
            <person name="Wollher A."/>
            <person name="Daniel R."/>
            <person name="Simon M."/>
            <person name="Brinkhoff T."/>
        </authorList>
    </citation>
    <scope>NUCLEOTIDE SEQUENCE [LARGE SCALE GENOMIC DNA]</scope>
    <source>
        <strain evidence="3">ATCC 49566 / DSM 6996 / JCM 21268 / NBRC 15278 / OCh 149</strain>
    </source>
</reference>
<dbReference type="HOGENOM" id="CLU_2047975_0_0_5"/>
<evidence type="ECO:0000256" key="1">
    <source>
        <dbReference type="SAM" id="Phobius"/>
    </source>
</evidence>
<organism evidence="2 3">
    <name type="scientific">Roseobacter litoralis (strain ATCC 49566 / DSM 6996 / JCM 21268 / NBRC 15278 / OCh 149)</name>
    <dbReference type="NCBI Taxonomy" id="391595"/>
    <lineage>
        <taxon>Bacteria</taxon>
        <taxon>Pseudomonadati</taxon>
        <taxon>Pseudomonadota</taxon>
        <taxon>Alphaproteobacteria</taxon>
        <taxon>Rhodobacterales</taxon>
        <taxon>Roseobacteraceae</taxon>
        <taxon>Roseobacter</taxon>
    </lineage>
</organism>
<keyword evidence="1" id="KW-0472">Membrane</keyword>
<protein>
    <recommendedName>
        <fullName evidence="4">Transmembrane protein</fullName>
    </recommendedName>
</protein>
<keyword evidence="1" id="KW-1133">Transmembrane helix</keyword>
<keyword evidence="3" id="KW-1185">Reference proteome</keyword>
<proteinExistence type="predicted"/>
<evidence type="ECO:0000313" key="3">
    <source>
        <dbReference type="Proteomes" id="UP000001353"/>
    </source>
</evidence>
<keyword evidence="1" id="KW-0812">Transmembrane</keyword>
<dbReference type="Proteomes" id="UP000001353">
    <property type="component" value="Chromosome"/>
</dbReference>
<feature type="transmembrane region" description="Helical" evidence="1">
    <location>
        <begin position="92"/>
        <end position="112"/>
    </location>
</feature>
<accession>F7ZKH9</accession>